<dbReference type="GO" id="GO:0016787">
    <property type="term" value="F:hydrolase activity"/>
    <property type="evidence" value="ECO:0007669"/>
    <property type="project" value="UniProtKB-KW"/>
</dbReference>
<dbReference type="InterPro" id="IPR029058">
    <property type="entry name" value="AB_hydrolase_fold"/>
</dbReference>
<dbReference type="PRINTS" id="PR00111">
    <property type="entry name" value="ABHYDROLASE"/>
</dbReference>
<dbReference type="PROSITE" id="PS51257">
    <property type="entry name" value="PROKAR_LIPOPROTEIN"/>
    <property type="match status" value="1"/>
</dbReference>
<evidence type="ECO:0000313" key="5">
    <source>
        <dbReference type="Proteomes" id="UP000640489"/>
    </source>
</evidence>
<feature type="chain" id="PRO_5038952206" evidence="2">
    <location>
        <begin position="21"/>
        <end position="319"/>
    </location>
</feature>
<dbReference type="RefSeq" id="WP_194706570.1">
    <property type="nucleotide sequence ID" value="NZ_JADKPN010000004.1"/>
</dbReference>
<dbReference type="AlphaFoldDB" id="A0A930V9I3"/>
<name>A0A930V9I3_9ACTN</name>
<comment type="caution">
    <text evidence="4">The sequence shown here is derived from an EMBL/GenBank/DDBJ whole genome shotgun (WGS) entry which is preliminary data.</text>
</comment>
<organism evidence="4 5">
    <name type="scientific">Nocardioides islandensis</name>
    <dbReference type="NCBI Taxonomy" id="433663"/>
    <lineage>
        <taxon>Bacteria</taxon>
        <taxon>Bacillati</taxon>
        <taxon>Actinomycetota</taxon>
        <taxon>Actinomycetes</taxon>
        <taxon>Propionibacteriales</taxon>
        <taxon>Nocardioidaceae</taxon>
        <taxon>Nocardioides</taxon>
    </lineage>
</organism>
<dbReference type="Pfam" id="PF00561">
    <property type="entry name" value="Abhydrolase_1"/>
    <property type="match status" value="1"/>
</dbReference>
<protein>
    <submittedName>
        <fullName evidence="4">Alpha/beta hydrolase</fullName>
    </submittedName>
</protein>
<accession>A0A930V9I3</accession>
<reference evidence="4" key="1">
    <citation type="submission" date="2020-11" db="EMBL/GenBank/DDBJ databases">
        <title>Nocardioides sp. nov., isolated from Soil of Cynanchum wilfordii Hemsley rhizosphere.</title>
        <authorList>
            <person name="Lee J.-S."/>
            <person name="Suh M.K."/>
            <person name="Kim J.-S."/>
        </authorList>
    </citation>
    <scope>NUCLEOTIDE SEQUENCE</scope>
    <source>
        <strain evidence="4">KCTC 19275</strain>
    </source>
</reference>
<evidence type="ECO:0000256" key="2">
    <source>
        <dbReference type="SAM" id="SignalP"/>
    </source>
</evidence>
<evidence type="ECO:0000313" key="4">
    <source>
        <dbReference type="EMBL" id="MBF4763389.1"/>
    </source>
</evidence>
<dbReference type="Gene3D" id="3.40.50.1820">
    <property type="entry name" value="alpha/beta hydrolase"/>
    <property type="match status" value="1"/>
</dbReference>
<dbReference type="SUPFAM" id="SSF53474">
    <property type="entry name" value="alpha/beta-Hydrolases"/>
    <property type="match status" value="1"/>
</dbReference>
<dbReference type="PANTHER" id="PTHR43798">
    <property type="entry name" value="MONOACYLGLYCEROL LIPASE"/>
    <property type="match status" value="1"/>
</dbReference>
<feature type="signal peptide" evidence="2">
    <location>
        <begin position="1"/>
        <end position="20"/>
    </location>
</feature>
<keyword evidence="5" id="KW-1185">Reference proteome</keyword>
<feature type="compositionally biased region" description="Low complexity" evidence="1">
    <location>
        <begin position="27"/>
        <end position="43"/>
    </location>
</feature>
<dbReference type="Proteomes" id="UP000640489">
    <property type="component" value="Unassembled WGS sequence"/>
</dbReference>
<feature type="region of interest" description="Disordered" evidence="1">
    <location>
        <begin position="23"/>
        <end position="57"/>
    </location>
</feature>
<dbReference type="InterPro" id="IPR000073">
    <property type="entry name" value="AB_hydrolase_1"/>
</dbReference>
<keyword evidence="4" id="KW-0378">Hydrolase</keyword>
<proteinExistence type="predicted"/>
<dbReference type="EMBL" id="JADKPN010000004">
    <property type="protein sequence ID" value="MBF4763389.1"/>
    <property type="molecule type" value="Genomic_DNA"/>
</dbReference>
<evidence type="ECO:0000256" key="1">
    <source>
        <dbReference type="SAM" id="MobiDB-lite"/>
    </source>
</evidence>
<evidence type="ECO:0000259" key="3">
    <source>
        <dbReference type="Pfam" id="PF00561"/>
    </source>
</evidence>
<dbReference type="PANTHER" id="PTHR43798:SF33">
    <property type="entry name" value="HYDROLASE, PUTATIVE (AFU_ORTHOLOGUE AFUA_2G14860)-RELATED"/>
    <property type="match status" value="1"/>
</dbReference>
<feature type="domain" description="AB hydrolase-1" evidence="3">
    <location>
        <begin position="87"/>
        <end position="194"/>
    </location>
</feature>
<gene>
    <name evidence="4" type="ORF">ISU07_09655</name>
</gene>
<dbReference type="GO" id="GO:0016020">
    <property type="term" value="C:membrane"/>
    <property type="evidence" value="ECO:0007669"/>
    <property type="project" value="TreeGrafter"/>
</dbReference>
<sequence>MNRRTTIATVSLVLSAPLLAGCSDSGTSDATQSPQPTSSSPTSEEPDPAAGRLPDVPLPVAAGAKVDGLVEVDGHRLAVHCAGSGRPTVVILHGWIDQPGQTSFDYYGGLTADLEGDFRTCSYDRANVGDSESVPGTQTPEMVVGDLDGLMEALGDPGPYVLVGQSAGGMVASAYAVAHPDKVAGIVMVDASFDEEVTIEDVGLVPDGTGPCDPGNRRIDGHESLQKIDNCAIYKWAYRRRDQRPEVPLVYLASKREPWSSYTDMGPAYAKAIVPLQKAYASGWHPGRFVWVDAGHDIHAEKPAVVGDAVRWVVKEGGR</sequence>
<dbReference type="InterPro" id="IPR050266">
    <property type="entry name" value="AB_hydrolase_sf"/>
</dbReference>
<keyword evidence="2" id="KW-0732">Signal</keyword>